<evidence type="ECO:0000313" key="5">
    <source>
        <dbReference type="EMBL" id="KJE91447.1"/>
    </source>
</evidence>
<sequence length="397" mass="42777">MTSRYDLGTLTAGANLDGARASTGPPASSSSMASQNASTSAAAAAAGPRPGSRGFGGTPANVSRNTVSTSTGAAARHGKTPGTHALTTGTSTISSGSPSAIVAIVESRALGGEIGMACIDLKRPVLTLSQFADNATYSKVLAKLQLYQPIEIIMPNTAFDNNQALKLYNVINEKFPLSNLVTVQRKYFNETKGLQYIRNLVLKDNSSSIEIEVAGKYYSLATAAALLKYLEFIQNTVYAPHSLDVVMRGSEQSMMIDLTTCKHLELLANARDPSSKASLYGVLNHCYTIPGARLLRSNILQPPTDLNTIETRLDAVEELTTNDVCKFQLYCLLCDVLHYDPIIFACHAGHVLWSPGHPLQVFGRRPLDCSAHHDSQAALHYDCRHQHYQSHPSQARA</sequence>
<feature type="compositionally biased region" description="Low complexity" evidence="2">
    <location>
        <begin position="18"/>
        <end position="52"/>
    </location>
</feature>
<feature type="compositionally biased region" description="Polar residues" evidence="2">
    <location>
        <begin position="60"/>
        <end position="72"/>
    </location>
</feature>
<comment type="similarity">
    <text evidence="1">Belongs to the DNA mismatch repair MutS family.</text>
</comment>
<dbReference type="Gene3D" id="1.10.1420.10">
    <property type="match status" value="1"/>
</dbReference>
<feature type="region of interest" description="Disordered" evidence="2">
    <location>
        <begin position="15"/>
        <end position="92"/>
    </location>
</feature>
<dbReference type="OrthoDB" id="276261at2759"/>
<dbReference type="SUPFAM" id="SSF48334">
    <property type="entry name" value="DNA repair protein MutS, domain III"/>
    <property type="match status" value="1"/>
</dbReference>
<dbReference type="InterPro" id="IPR036187">
    <property type="entry name" value="DNA_mismatch_repair_MutS_sf"/>
</dbReference>
<reference evidence="6" key="1">
    <citation type="submission" date="2011-02" db="EMBL/GenBank/DDBJ databases">
        <title>The Genome Sequence of Capsaspora owczarzaki ATCC 30864.</title>
        <authorList>
            <person name="Russ C."/>
            <person name="Cuomo C."/>
            <person name="Burger G."/>
            <person name="Gray M.W."/>
            <person name="Holland P.W.H."/>
            <person name="King N."/>
            <person name="Lang F.B.F."/>
            <person name="Roger A.J."/>
            <person name="Ruiz-Trillo I."/>
            <person name="Young S.K."/>
            <person name="Zeng Q."/>
            <person name="Gargeya S."/>
            <person name="Alvarado L."/>
            <person name="Berlin A."/>
            <person name="Chapman S.B."/>
            <person name="Chen Z."/>
            <person name="Freedman E."/>
            <person name="Gellesch M."/>
            <person name="Goldberg J."/>
            <person name="Griggs A."/>
            <person name="Gujja S."/>
            <person name="Heilman E."/>
            <person name="Heiman D."/>
            <person name="Howarth C."/>
            <person name="Mehta T."/>
            <person name="Neiman D."/>
            <person name="Pearson M."/>
            <person name="Roberts A."/>
            <person name="Saif S."/>
            <person name="Shea T."/>
            <person name="Shenoy N."/>
            <person name="Sisk P."/>
            <person name="Stolte C."/>
            <person name="Sykes S."/>
            <person name="White J."/>
            <person name="Yandava C."/>
            <person name="Haas B."/>
            <person name="Nusbaum C."/>
            <person name="Birren B."/>
        </authorList>
    </citation>
    <scope>NUCLEOTIDE SEQUENCE</scope>
    <source>
        <strain evidence="6">ATCC 30864</strain>
    </source>
</reference>
<evidence type="ECO:0000256" key="1">
    <source>
        <dbReference type="ARBA" id="ARBA00006271"/>
    </source>
</evidence>
<dbReference type="Proteomes" id="UP000008743">
    <property type="component" value="Unassembled WGS sequence"/>
</dbReference>
<dbReference type="PANTHER" id="PTHR11361:SF21">
    <property type="entry name" value="MUTS PROTEIN HOMOLOG 4"/>
    <property type="match status" value="1"/>
</dbReference>
<protein>
    <submittedName>
        <fullName evidence="5">DNA mismatch repair protein MSH4</fullName>
    </submittedName>
</protein>
<dbReference type="InterPro" id="IPR007860">
    <property type="entry name" value="DNA_mmatch_repair_MutS_con_dom"/>
</dbReference>
<dbReference type="Pfam" id="PF05188">
    <property type="entry name" value="MutS_II"/>
    <property type="match status" value="1"/>
</dbReference>
<dbReference type="GO" id="GO:0140664">
    <property type="term" value="F:ATP-dependent DNA damage sensor activity"/>
    <property type="evidence" value="ECO:0007669"/>
    <property type="project" value="InterPro"/>
</dbReference>
<evidence type="ECO:0000259" key="3">
    <source>
        <dbReference type="Pfam" id="PF05188"/>
    </source>
</evidence>
<dbReference type="GO" id="GO:0030983">
    <property type="term" value="F:mismatched DNA binding"/>
    <property type="evidence" value="ECO:0007669"/>
    <property type="project" value="InterPro"/>
</dbReference>
<dbReference type="PhylomeDB" id="A0A0D2VMN7"/>
<dbReference type="Pfam" id="PF05192">
    <property type="entry name" value="MutS_III"/>
    <property type="match status" value="1"/>
</dbReference>
<evidence type="ECO:0000256" key="2">
    <source>
        <dbReference type="SAM" id="MobiDB-lite"/>
    </source>
</evidence>
<organism evidence="5 6">
    <name type="scientific">Capsaspora owczarzaki (strain ATCC 30864)</name>
    <dbReference type="NCBI Taxonomy" id="595528"/>
    <lineage>
        <taxon>Eukaryota</taxon>
        <taxon>Filasterea</taxon>
        <taxon>Capsaspora</taxon>
    </lineage>
</organism>
<proteinExistence type="inferred from homology"/>
<feature type="domain" description="DNA mismatch repair protein MutS core" evidence="4">
    <location>
        <begin position="259"/>
        <end position="323"/>
    </location>
</feature>
<dbReference type="AlphaFoldDB" id="A0A0D2VMN7"/>
<dbReference type="EMBL" id="KE346362">
    <property type="protein sequence ID" value="KJE91447.1"/>
    <property type="molecule type" value="Genomic_DNA"/>
</dbReference>
<dbReference type="SUPFAM" id="SSF53150">
    <property type="entry name" value="DNA repair protein MutS, domain II"/>
    <property type="match status" value="1"/>
</dbReference>
<dbReference type="Gene3D" id="3.30.420.110">
    <property type="entry name" value="MutS, connector domain"/>
    <property type="match status" value="1"/>
</dbReference>
<dbReference type="FunFam" id="3.30.420.110:FF:000003">
    <property type="entry name" value="mutS protein homolog 4"/>
    <property type="match status" value="1"/>
</dbReference>
<keyword evidence="6" id="KW-1185">Reference proteome</keyword>
<dbReference type="PANTHER" id="PTHR11361">
    <property type="entry name" value="DNA MISMATCH REPAIR PROTEIN MUTS FAMILY MEMBER"/>
    <property type="match status" value="1"/>
</dbReference>
<dbReference type="InterPro" id="IPR007696">
    <property type="entry name" value="DNA_mismatch_repair_MutS_core"/>
</dbReference>
<dbReference type="InterPro" id="IPR045076">
    <property type="entry name" value="MutS"/>
</dbReference>
<evidence type="ECO:0000313" key="6">
    <source>
        <dbReference type="Proteomes" id="UP000008743"/>
    </source>
</evidence>
<dbReference type="GO" id="GO:0007131">
    <property type="term" value="P:reciprocal meiotic recombination"/>
    <property type="evidence" value="ECO:0007669"/>
    <property type="project" value="TreeGrafter"/>
</dbReference>
<feature type="domain" description="DNA mismatch repair protein MutS connector" evidence="3">
    <location>
        <begin position="101"/>
        <end position="238"/>
    </location>
</feature>
<name>A0A0D2VMN7_CAPO3</name>
<dbReference type="STRING" id="595528.A0A0D2VMN7"/>
<accession>A0A0D2VMN7</accession>
<dbReference type="InParanoid" id="A0A0D2VMN7"/>
<dbReference type="GO" id="GO:0005524">
    <property type="term" value="F:ATP binding"/>
    <property type="evidence" value="ECO:0007669"/>
    <property type="project" value="InterPro"/>
</dbReference>
<gene>
    <name evidence="5" type="ORF">CAOG_009565</name>
</gene>
<dbReference type="GO" id="GO:0005634">
    <property type="term" value="C:nucleus"/>
    <property type="evidence" value="ECO:0007669"/>
    <property type="project" value="TreeGrafter"/>
</dbReference>
<dbReference type="GO" id="GO:0006298">
    <property type="term" value="P:mismatch repair"/>
    <property type="evidence" value="ECO:0007669"/>
    <property type="project" value="InterPro"/>
</dbReference>
<evidence type="ECO:0000259" key="4">
    <source>
        <dbReference type="Pfam" id="PF05192"/>
    </source>
</evidence>
<dbReference type="InterPro" id="IPR036678">
    <property type="entry name" value="MutS_con_dom_sf"/>
</dbReference>